<organism evidence="1 2">
    <name type="scientific">Pseudomonas putida ND6</name>
    <dbReference type="NCBI Taxonomy" id="231023"/>
    <lineage>
        <taxon>Bacteria</taxon>
        <taxon>Pseudomonadati</taxon>
        <taxon>Pseudomonadota</taxon>
        <taxon>Gammaproteobacteria</taxon>
        <taxon>Pseudomonadales</taxon>
        <taxon>Pseudomonadaceae</taxon>
        <taxon>Pseudomonas</taxon>
    </lineage>
</organism>
<accession>I3UWD3</accession>
<protein>
    <submittedName>
        <fullName evidence="1">Uncharacterized protein</fullName>
    </submittedName>
</protein>
<dbReference type="EMBL" id="CP003588">
    <property type="protein sequence ID" value="AFK69804.1"/>
    <property type="molecule type" value="Genomic_DNA"/>
</dbReference>
<proteinExistence type="predicted"/>
<dbReference type="HOGENOM" id="CLU_3102808_0_0_6"/>
<evidence type="ECO:0000313" key="2">
    <source>
        <dbReference type="Proteomes" id="UP000005268"/>
    </source>
</evidence>
<evidence type="ECO:0000313" key="1">
    <source>
        <dbReference type="EMBL" id="AFK69804.1"/>
    </source>
</evidence>
<gene>
    <name evidence="1" type="ORF">YSA_05604</name>
</gene>
<dbReference type="AlphaFoldDB" id="I3UWD3"/>
<dbReference type="Proteomes" id="UP000005268">
    <property type="component" value="Chromosome"/>
</dbReference>
<reference evidence="1 2" key="1">
    <citation type="journal article" date="2012" name="J. Bacteriol.">
        <title>Complete Genome Sequence of the Naphthalene-Degrading Pseudomonas putida Strain ND6.</title>
        <authorList>
            <person name="Li S."/>
            <person name="Zhao H."/>
            <person name="Li Y."/>
            <person name="Niu S."/>
            <person name="Cai B."/>
        </authorList>
    </citation>
    <scope>NUCLEOTIDE SEQUENCE [LARGE SCALE GENOMIC DNA]</scope>
    <source>
        <strain evidence="1 2">ND6</strain>
    </source>
</reference>
<name>I3UWD3_PSEPU</name>
<dbReference type="KEGG" id="ppi:YSA_05604"/>
<sequence length="51" mass="5847">MLIDGVDDEHEAIIKVAPRTMIMQIFFFTFSAPVESIFHKRAQTSAVRHLT</sequence>